<organism evidence="2 3">
    <name type="scientific">Roseiconus lacunae</name>
    <dbReference type="NCBI Taxonomy" id="2605694"/>
    <lineage>
        <taxon>Bacteria</taxon>
        <taxon>Pseudomonadati</taxon>
        <taxon>Planctomycetota</taxon>
        <taxon>Planctomycetia</taxon>
        <taxon>Pirellulales</taxon>
        <taxon>Pirellulaceae</taxon>
        <taxon>Roseiconus</taxon>
    </lineage>
</organism>
<accession>A0ABT7PGV1</accession>
<comment type="caution">
    <text evidence="2">The sequence shown here is derived from an EMBL/GenBank/DDBJ whole genome shotgun (WGS) entry which is preliminary data.</text>
</comment>
<protein>
    <submittedName>
        <fullName evidence="2">Suppressor of fused domain protein</fullName>
    </submittedName>
</protein>
<sequence length="130" mass="14453">MGPAFSTASGLSSNPTDAWPVVCMRELARRIMNNQVQLRGDFGVLSNEDPPKSFCEQTRFAGWLFAAPQNEQHRCVLSNGTTVKLYQLFPLYAEEIILQRDKGFAALIEQVEKHGLPNGVEEGRAPLVSF</sequence>
<dbReference type="Proteomes" id="UP001239462">
    <property type="component" value="Unassembled WGS sequence"/>
</dbReference>
<proteinExistence type="predicted"/>
<reference evidence="2 3" key="1">
    <citation type="submission" date="2023-06" db="EMBL/GenBank/DDBJ databases">
        <title>Roseiconus lacunae JC819 isolated from Gulf of Mannar region, Tamil Nadu.</title>
        <authorList>
            <person name="Pk S."/>
            <person name="Ch S."/>
            <person name="Ch V.R."/>
        </authorList>
    </citation>
    <scope>NUCLEOTIDE SEQUENCE [LARGE SCALE GENOMIC DNA]</scope>
    <source>
        <strain evidence="2 3">JC819</strain>
    </source>
</reference>
<feature type="domain" description="Suppressor of fused-like" evidence="1">
    <location>
        <begin position="16"/>
        <end position="115"/>
    </location>
</feature>
<dbReference type="RefSeq" id="WP_289163445.1">
    <property type="nucleotide sequence ID" value="NZ_JASZZN010000006.1"/>
</dbReference>
<evidence type="ECO:0000313" key="3">
    <source>
        <dbReference type="Proteomes" id="UP001239462"/>
    </source>
</evidence>
<dbReference type="InterPro" id="IPR020941">
    <property type="entry name" value="SUFU-like_domain"/>
</dbReference>
<evidence type="ECO:0000313" key="2">
    <source>
        <dbReference type="EMBL" id="MDM4015732.1"/>
    </source>
</evidence>
<gene>
    <name evidence="2" type="ORF">QTN89_09845</name>
</gene>
<dbReference type="Pfam" id="PF05076">
    <property type="entry name" value="SUFU"/>
    <property type="match status" value="1"/>
</dbReference>
<name>A0ABT7PGV1_9BACT</name>
<evidence type="ECO:0000259" key="1">
    <source>
        <dbReference type="Pfam" id="PF05076"/>
    </source>
</evidence>
<dbReference type="EMBL" id="JASZZN010000006">
    <property type="protein sequence ID" value="MDM4015732.1"/>
    <property type="molecule type" value="Genomic_DNA"/>
</dbReference>
<keyword evidence="3" id="KW-1185">Reference proteome</keyword>